<dbReference type="EMBL" id="JAUSTY010000002">
    <property type="protein sequence ID" value="MDQ0164819.1"/>
    <property type="molecule type" value="Genomic_DNA"/>
</dbReference>
<sequence length="417" mass="48188">MRVYQRPGTEAEKDIEAKILSINGIPRYSSRRKRSRKYRFYIYHFEVIGLFHNTTSIEAQPWLKEKSKQKERWARISANKLSKEVLKAKKLALRTLYILGYDLGMVEVSVHASAPQYTISKIFYHEAVAKELQSQLEKNRKSEEEKSISFGGQTSMLGADLEVALRSTNGKFVLASKYFTKKGRVGHDAIWLKGQRSSYPLVELRPEPSNCPRTLFKNIRSCLKKGVKKVNSSSIQWLAGGCPLKNYPIGGHIHFSKIALTPHFIRVLDNYLALPLRCLESKESIARRPKYGYLGDYREQYHGGFEYRTPPSWITHPRIAKGVLCLAKVLTKEQKNLNWFPLNSEEVQLSFYKEDTEGLYPIVKNVWSQLQATTTYEAYAEELNSFYELIEQRYVWDEFADIRAAWAISPYSAKNMV</sequence>
<evidence type="ECO:0000313" key="2">
    <source>
        <dbReference type="Proteomes" id="UP001235840"/>
    </source>
</evidence>
<dbReference type="Proteomes" id="UP001235840">
    <property type="component" value="Unassembled WGS sequence"/>
</dbReference>
<protein>
    <recommendedName>
        <fullName evidence="3">Phage phiEco32-like COOH.NH2 ligase-type 2</fullName>
    </recommendedName>
</protein>
<keyword evidence="2" id="KW-1185">Reference proteome</keyword>
<evidence type="ECO:0000313" key="1">
    <source>
        <dbReference type="EMBL" id="MDQ0164819.1"/>
    </source>
</evidence>
<gene>
    <name evidence="1" type="ORF">J2S11_000719</name>
</gene>
<dbReference type="RefSeq" id="WP_307390995.1">
    <property type="nucleotide sequence ID" value="NZ_BAAADK010000018.1"/>
</dbReference>
<accession>A0ABT9VV30</accession>
<evidence type="ECO:0008006" key="3">
    <source>
        <dbReference type="Google" id="ProtNLM"/>
    </source>
</evidence>
<name>A0ABT9VV30_9BACI</name>
<dbReference type="InterPro" id="IPR025681">
    <property type="entry name" value="COOH-NH2_lig"/>
</dbReference>
<dbReference type="Pfam" id="PF14395">
    <property type="entry name" value="COOH-NH2_lig"/>
    <property type="match status" value="1"/>
</dbReference>
<proteinExistence type="predicted"/>
<reference evidence="1 2" key="1">
    <citation type="submission" date="2023-07" db="EMBL/GenBank/DDBJ databases">
        <title>Genomic Encyclopedia of Type Strains, Phase IV (KMG-IV): sequencing the most valuable type-strain genomes for metagenomic binning, comparative biology and taxonomic classification.</title>
        <authorList>
            <person name="Goeker M."/>
        </authorList>
    </citation>
    <scope>NUCLEOTIDE SEQUENCE [LARGE SCALE GENOMIC DNA]</scope>
    <source>
        <strain evidence="1 2">DSM 12751</strain>
    </source>
</reference>
<organism evidence="1 2">
    <name type="scientific">Caldalkalibacillus horti</name>
    <dbReference type="NCBI Taxonomy" id="77523"/>
    <lineage>
        <taxon>Bacteria</taxon>
        <taxon>Bacillati</taxon>
        <taxon>Bacillota</taxon>
        <taxon>Bacilli</taxon>
        <taxon>Bacillales</taxon>
        <taxon>Bacillaceae</taxon>
        <taxon>Caldalkalibacillus</taxon>
    </lineage>
</organism>
<comment type="caution">
    <text evidence="1">The sequence shown here is derived from an EMBL/GenBank/DDBJ whole genome shotgun (WGS) entry which is preliminary data.</text>
</comment>